<gene>
    <name evidence="3" type="ORF">GCM10020366_30640</name>
</gene>
<dbReference type="InterPro" id="IPR009081">
    <property type="entry name" value="PP-bd_ACP"/>
</dbReference>
<sequence>MSAAENGPGFAEAGGERVQEENMSGKLTLDDVRADVAELLYEDPAEISDEENLLDWGLDSVRIMSLVERWRTKGVEVTFADLAERPSLAEWWSVLEPKAG</sequence>
<evidence type="ECO:0000259" key="2">
    <source>
        <dbReference type="PROSITE" id="PS50075"/>
    </source>
</evidence>
<organism evidence="3 4">
    <name type="scientific">Saccharopolyspora gregorii</name>
    <dbReference type="NCBI Taxonomy" id="33914"/>
    <lineage>
        <taxon>Bacteria</taxon>
        <taxon>Bacillati</taxon>
        <taxon>Actinomycetota</taxon>
        <taxon>Actinomycetes</taxon>
        <taxon>Pseudonocardiales</taxon>
        <taxon>Pseudonocardiaceae</taxon>
        <taxon>Saccharopolyspora</taxon>
    </lineage>
</organism>
<dbReference type="Proteomes" id="UP001500483">
    <property type="component" value="Unassembled WGS sequence"/>
</dbReference>
<comment type="caution">
    <text evidence="3">The sequence shown here is derived from an EMBL/GenBank/DDBJ whole genome shotgun (WGS) entry which is preliminary data.</text>
</comment>
<accession>A0ABP6RRB9</accession>
<proteinExistence type="predicted"/>
<feature type="domain" description="Carrier" evidence="2">
    <location>
        <begin position="23"/>
        <end position="99"/>
    </location>
</feature>
<name>A0ABP6RRB9_9PSEU</name>
<dbReference type="Pfam" id="PF00550">
    <property type="entry name" value="PP-binding"/>
    <property type="match status" value="1"/>
</dbReference>
<feature type="region of interest" description="Disordered" evidence="1">
    <location>
        <begin position="1"/>
        <end position="26"/>
    </location>
</feature>
<protein>
    <recommendedName>
        <fullName evidence="2">Carrier domain-containing protein</fullName>
    </recommendedName>
</protein>
<dbReference type="EMBL" id="BAAAYK010000038">
    <property type="protein sequence ID" value="GAA3358465.1"/>
    <property type="molecule type" value="Genomic_DNA"/>
</dbReference>
<reference evidence="4" key="1">
    <citation type="journal article" date="2019" name="Int. J. Syst. Evol. Microbiol.">
        <title>The Global Catalogue of Microorganisms (GCM) 10K type strain sequencing project: providing services to taxonomists for standard genome sequencing and annotation.</title>
        <authorList>
            <consortium name="The Broad Institute Genomics Platform"/>
            <consortium name="The Broad Institute Genome Sequencing Center for Infectious Disease"/>
            <person name="Wu L."/>
            <person name="Ma J."/>
        </authorList>
    </citation>
    <scope>NUCLEOTIDE SEQUENCE [LARGE SCALE GENOMIC DNA]</scope>
    <source>
        <strain evidence="4">JCM 9687</strain>
    </source>
</reference>
<evidence type="ECO:0000256" key="1">
    <source>
        <dbReference type="SAM" id="MobiDB-lite"/>
    </source>
</evidence>
<dbReference type="SUPFAM" id="SSF47336">
    <property type="entry name" value="ACP-like"/>
    <property type="match status" value="1"/>
</dbReference>
<evidence type="ECO:0000313" key="3">
    <source>
        <dbReference type="EMBL" id="GAA3358465.1"/>
    </source>
</evidence>
<dbReference type="InterPro" id="IPR036736">
    <property type="entry name" value="ACP-like_sf"/>
</dbReference>
<keyword evidence="4" id="KW-1185">Reference proteome</keyword>
<evidence type="ECO:0000313" key="4">
    <source>
        <dbReference type="Proteomes" id="UP001500483"/>
    </source>
</evidence>
<dbReference type="Gene3D" id="1.10.1200.10">
    <property type="entry name" value="ACP-like"/>
    <property type="match status" value="1"/>
</dbReference>
<dbReference type="RefSeq" id="WP_373690051.1">
    <property type="nucleotide sequence ID" value="NZ_BAAAYK010000038.1"/>
</dbReference>
<dbReference type="PROSITE" id="PS50075">
    <property type="entry name" value="CARRIER"/>
    <property type="match status" value="1"/>
</dbReference>